<feature type="compositionally biased region" description="Polar residues" evidence="11">
    <location>
        <begin position="116"/>
        <end position="142"/>
    </location>
</feature>
<evidence type="ECO:0000256" key="9">
    <source>
        <dbReference type="ARBA" id="ARBA00023136"/>
    </source>
</evidence>
<name>A0A1D3CTH9_9EIME</name>
<evidence type="ECO:0000256" key="10">
    <source>
        <dbReference type="RuleBase" id="RU362115"/>
    </source>
</evidence>
<evidence type="ECO:0000256" key="2">
    <source>
        <dbReference type="ARBA" id="ARBA00004141"/>
    </source>
</evidence>
<protein>
    <recommendedName>
        <fullName evidence="10">Rhomboid-like protease</fullName>
        <ecNumber evidence="10">3.4.21.105</ecNumber>
    </recommendedName>
</protein>
<evidence type="ECO:0000313" key="13">
    <source>
        <dbReference type="EMBL" id="OEH74499.1"/>
    </source>
</evidence>
<dbReference type="PANTHER" id="PTHR22936">
    <property type="entry name" value="RHOMBOID-RELATED"/>
    <property type="match status" value="1"/>
</dbReference>
<comment type="catalytic activity">
    <reaction evidence="1 10">
        <text>Cleaves type-1 transmembrane domains using a catalytic dyad composed of serine and histidine that are contributed by different transmembrane domains.</text>
        <dbReference type="EC" id="3.4.21.105"/>
    </reaction>
</comment>
<dbReference type="EC" id="3.4.21.105" evidence="10"/>
<evidence type="ECO:0000256" key="1">
    <source>
        <dbReference type="ARBA" id="ARBA00000156"/>
    </source>
</evidence>
<dbReference type="PANTHER" id="PTHR22936:SF69">
    <property type="entry name" value="RHOMBOID-LIKE PROTEIN"/>
    <property type="match status" value="1"/>
</dbReference>
<proteinExistence type="inferred from homology"/>
<evidence type="ECO:0000256" key="5">
    <source>
        <dbReference type="ARBA" id="ARBA00022692"/>
    </source>
</evidence>
<keyword evidence="5" id="KW-0812">Transmembrane</keyword>
<evidence type="ECO:0000256" key="4">
    <source>
        <dbReference type="ARBA" id="ARBA00022670"/>
    </source>
</evidence>
<feature type="region of interest" description="Disordered" evidence="11">
    <location>
        <begin position="75"/>
        <end position="142"/>
    </location>
</feature>
<keyword evidence="14" id="KW-1185">Reference proteome</keyword>
<feature type="region of interest" description="Disordered" evidence="11">
    <location>
        <begin position="1"/>
        <end position="56"/>
    </location>
</feature>
<evidence type="ECO:0000256" key="6">
    <source>
        <dbReference type="ARBA" id="ARBA00022801"/>
    </source>
</evidence>
<evidence type="ECO:0000259" key="12">
    <source>
        <dbReference type="Pfam" id="PF01694"/>
    </source>
</evidence>
<dbReference type="GO" id="GO:0016020">
    <property type="term" value="C:membrane"/>
    <property type="evidence" value="ECO:0007669"/>
    <property type="project" value="UniProtKB-SubCell"/>
</dbReference>
<feature type="compositionally biased region" description="Polar residues" evidence="11">
    <location>
        <begin position="1"/>
        <end position="11"/>
    </location>
</feature>
<keyword evidence="7 10" id="KW-0720">Serine protease</keyword>
<gene>
    <name evidence="13" type="ORF">cyc_03943</name>
</gene>
<dbReference type="InterPro" id="IPR022764">
    <property type="entry name" value="Peptidase_S54_rhomboid_dom"/>
</dbReference>
<evidence type="ECO:0000313" key="14">
    <source>
        <dbReference type="Proteomes" id="UP000095192"/>
    </source>
</evidence>
<comment type="function">
    <text evidence="10">Serine protease involved in intramembrane proteolysis.</text>
</comment>
<dbReference type="Pfam" id="PF01694">
    <property type="entry name" value="Rhomboid"/>
    <property type="match status" value="1"/>
</dbReference>
<feature type="domain" description="Peptidase S54 rhomboid" evidence="12">
    <location>
        <begin position="338"/>
        <end position="422"/>
    </location>
</feature>
<evidence type="ECO:0000256" key="11">
    <source>
        <dbReference type="SAM" id="MobiDB-lite"/>
    </source>
</evidence>
<dbReference type="EMBL" id="JROU02002019">
    <property type="protein sequence ID" value="OEH74499.1"/>
    <property type="molecule type" value="Genomic_DNA"/>
</dbReference>
<evidence type="ECO:0000256" key="3">
    <source>
        <dbReference type="ARBA" id="ARBA00009045"/>
    </source>
</evidence>
<comment type="caution">
    <text evidence="13">The sequence shown here is derived from an EMBL/GenBank/DDBJ whole genome shotgun (WGS) entry which is preliminary data.</text>
</comment>
<feature type="compositionally biased region" description="Basic and acidic residues" evidence="11">
    <location>
        <begin position="91"/>
        <end position="105"/>
    </location>
</feature>
<keyword evidence="9" id="KW-0472">Membrane</keyword>
<dbReference type="GO" id="GO:0006508">
    <property type="term" value="P:proteolysis"/>
    <property type="evidence" value="ECO:0007669"/>
    <property type="project" value="UniProtKB-KW"/>
</dbReference>
<keyword evidence="8" id="KW-1133">Transmembrane helix</keyword>
<comment type="similarity">
    <text evidence="3 10">Belongs to the peptidase S54 family.</text>
</comment>
<dbReference type="VEuPathDB" id="ToxoDB:LOC34620552"/>
<reference evidence="13 14" key="1">
    <citation type="journal article" date="2016" name="BMC Genomics">
        <title>Comparative genomics reveals Cyclospora cayetanensis possesses coccidia-like metabolism and invasion components but unique surface antigens.</title>
        <authorList>
            <person name="Liu S."/>
            <person name="Wang L."/>
            <person name="Zheng H."/>
            <person name="Xu Z."/>
            <person name="Roellig D.M."/>
            <person name="Li N."/>
            <person name="Frace M.A."/>
            <person name="Tang K."/>
            <person name="Arrowood M.J."/>
            <person name="Moss D.M."/>
            <person name="Zhang L."/>
            <person name="Feng Y."/>
            <person name="Xiao L."/>
        </authorList>
    </citation>
    <scope>NUCLEOTIDE SEQUENCE [LARGE SCALE GENOMIC DNA]</scope>
    <source>
        <strain evidence="13 14">CHN_HEN01</strain>
    </source>
</reference>
<dbReference type="Proteomes" id="UP000095192">
    <property type="component" value="Unassembled WGS sequence"/>
</dbReference>
<dbReference type="SUPFAM" id="SSF144091">
    <property type="entry name" value="Rhomboid-like"/>
    <property type="match status" value="1"/>
</dbReference>
<organism evidence="13 14">
    <name type="scientific">Cyclospora cayetanensis</name>
    <dbReference type="NCBI Taxonomy" id="88456"/>
    <lineage>
        <taxon>Eukaryota</taxon>
        <taxon>Sar</taxon>
        <taxon>Alveolata</taxon>
        <taxon>Apicomplexa</taxon>
        <taxon>Conoidasida</taxon>
        <taxon>Coccidia</taxon>
        <taxon>Eucoccidiorida</taxon>
        <taxon>Eimeriorina</taxon>
        <taxon>Eimeriidae</taxon>
        <taxon>Cyclospora</taxon>
    </lineage>
</organism>
<dbReference type="InParanoid" id="A0A1D3CTH9"/>
<accession>A0A1D3CTH9</accession>
<dbReference type="AlphaFoldDB" id="A0A1D3CTH9"/>
<evidence type="ECO:0000256" key="8">
    <source>
        <dbReference type="ARBA" id="ARBA00022989"/>
    </source>
</evidence>
<dbReference type="InterPro" id="IPR035952">
    <property type="entry name" value="Rhomboid-like_sf"/>
</dbReference>
<dbReference type="InterPro" id="IPR002610">
    <property type="entry name" value="Peptidase_S54_rhomboid-like"/>
</dbReference>
<comment type="subcellular location">
    <subcellularLocation>
        <location evidence="2 10">Membrane</location>
        <topology evidence="2 10">Multi-pass membrane protein</topology>
    </subcellularLocation>
</comment>
<keyword evidence="6 10" id="KW-0378">Hydrolase</keyword>
<sequence>MQGHSESSQAQEEAVKGQESAWMAHEGAPERLSGASYPRHRPVSESSSPSMAGDVLAAEELKEGACLKSSYLEGAGAGEASATARHPRLLLQEKSRQKKPPEGKAGRHGSIPVASLTATNSPSRDRISQASQVGPIRSQQVQPVLLTPEGARAFAQLEEGRPHVDCLSRRSEPGGEGRRRGVLSAYALLIFNFTSFNGRCIGPVLYPPWTDPIHSLKPTLIPFGYGACEANLGYRNTGVRAPAASVTGGPVTAAARRSALLKAVSPEGSSASNPGSVPKPLLQQRRCAWGRCAEDSGWPTELVRGGDREATKPSSDSPNARILSPLGALDTNLIRNYGEVYRIFWASALHGGWVHLLVNILCQASVLCILEPVWGFWRCLVTWIVSAMSGNLLSAVFDPCSVTVGSSGALYGLLGGLVPFAIGAPLRQLAFGLMLPLFGWFCLAYDVWTESSRFPSGGLRCDSPTVGAASLSKLDSVFGNVFKQPRERGSRSCVGCPVMALLSYGAAKRV</sequence>
<dbReference type="GO" id="GO:0004252">
    <property type="term" value="F:serine-type endopeptidase activity"/>
    <property type="evidence" value="ECO:0007669"/>
    <property type="project" value="InterPro"/>
</dbReference>
<dbReference type="VEuPathDB" id="ToxoDB:cyc_03943"/>
<evidence type="ECO:0000256" key="7">
    <source>
        <dbReference type="ARBA" id="ARBA00022825"/>
    </source>
</evidence>
<keyword evidence="4 10" id="KW-0645">Protease</keyword>
<dbReference type="Gene3D" id="1.20.1540.10">
    <property type="entry name" value="Rhomboid-like"/>
    <property type="match status" value="1"/>
</dbReference>